<accession>A0A1K0ISA3</accession>
<sequence length="60" mass="6917">MPVLAILVPPWRRQQRGLRRQHGNFGQPGMNDATRALWQAEALMELRPCGADGDYRAMRR</sequence>
<organism evidence="1">
    <name type="scientific">Cupriavidus necator</name>
    <name type="common">Alcaligenes eutrophus</name>
    <name type="synonym">Ralstonia eutropha</name>
    <dbReference type="NCBI Taxonomy" id="106590"/>
    <lineage>
        <taxon>Bacteria</taxon>
        <taxon>Pseudomonadati</taxon>
        <taxon>Pseudomonadota</taxon>
        <taxon>Betaproteobacteria</taxon>
        <taxon>Burkholderiales</taxon>
        <taxon>Burkholderiaceae</taxon>
        <taxon>Cupriavidus</taxon>
    </lineage>
</organism>
<dbReference type="AlphaFoldDB" id="A0A1K0ISA3"/>
<reference evidence="1" key="1">
    <citation type="submission" date="2016-09" db="EMBL/GenBank/DDBJ databases">
        <authorList>
            <person name="Capua I."/>
            <person name="De Benedictis P."/>
            <person name="Joannis T."/>
            <person name="Lombin L.H."/>
            <person name="Cattoli G."/>
        </authorList>
    </citation>
    <scope>NUCLEOTIDE SEQUENCE</scope>
    <source>
        <strain evidence="1">B9</strain>
    </source>
</reference>
<proteinExistence type="predicted"/>
<evidence type="ECO:0000313" key="1">
    <source>
        <dbReference type="EMBL" id="SCV01125.1"/>
    </source>
</evidence>
<gene>
    <name evidence="1" type="ORF">CNECB9_80020</name>
</gene>
<name>A0A1K0ISA3_CUPNE</name>
<protein>
    <submittedName>
        <fullName evidence="1">Uncharacterized protein</fullName>
    </submittedName>
</protein>
<dbReference type="EMBL" id="FMSH01000529">
    <property type="protein sequence ID" value="SCV01125.1"/>
    <property type="molecule type" value="Genomic_DNA"/>
</dbReference>